<dbReference type="Gene3D" id="3.20.20.100">
    <property type="entry name" value="NADP-dependent oxidoreductase domain"/>
    <property type="match status" value="1"/>
</dbReference>
<dbReference type="EMBL" id="LYCR01000087">
    <property type="protein sequence ID" value="OGM42575.1"/>
    <property type="molecule type" value="Genomic_DNA"/>
</dbReference>
<dbReference type="PRINTS" id="PR00069">
    <property type="entry name" value="ALDKETRDTASE"/>
</dbReference>
<feature type="domain" description="NADP-dependent oxidoreductase" evidence="5">
    <location>
        <begin position="13"/>
        <end position="219"/>
    </location>
</feature>
<sequence length="240" mass="27571">MFALSNGIQIPAVGFGTLASEGAKGETYRAVSHTLIVGYGLLDCAWFYMNEQEIGEAIKDFLTVNSSVRREDVFIVTKVWNRLHQYEDVLWSMESSLQKLKLGYVDMFLVHWPIAVEKENCETPMLGPDGKYVFNRELTENPEPTWRNMEQLYAEGKARCIGTSNWAVAGLEKWLKFAEVKPHANQIEIHPFLPNNTLVEYCFDSDEAFNAIKKVKEGRHYRFVNINDIFGYDVWPEESA</sequence>
<dbReference type="GO" id="GO:0016491">
    <property type="term" value="F:oxidoreductase activity"/>
    <property type="evidence" value="ECO:0007669"/>
    <property type="project" value="UniProtKB-KW"/>
</dbReference>
<evidence type="ECO:0000256" key="1">
    <source>
        <dbReference type="ARBA" id="ARBA00023002"/>
    </source>
</evidence>
<reference evidence="6 7" key="1">
    <citation type="journal article" date="2016" name="Genome Biol. Evol.">
        <title>Draft genome sequence of an aflatoxigenic Aspergillus species, A. bombycis.</title>
        <authorList>
            <person name="Moore G.G."/>
            <person name="Mack B.M."/>
            <person name="Beltz S.B."/>
            <person name="Gilbert M.K."/>
        </authorList>
    </citation>
    <scope>NUCLEOTIDE SEQUENCE [LARGE SCALE GENOMIC DNA]</scope>
    <source>
        <strain evidence="7">NRRL 26010</strain>
    </source>
</reference>
<protein>
    <recommendedName>
        <fullName evidence="5">NADP-dependent oxidoreductase domain-containing protein</fullName>
    </recommendedName>
</protein>
<dbReference type="Pfam" id="PF00248">
    <property type="entry name" value="Aldo_ket_red"/>
    <property type="match status" value="1"/>
</dbReference>
<dbReference type="AlphaFoldDB" id="A0A1F7ZU23"/>
<evidence type="ECO:0000256" key="3">
    <source>
        <dbReference type="PIRSR" id="PIRSR000097-2"/>
    </source>
</evidence>
<dbReference type="InterPro" id="IPR036812">
    <property type="entry name" value="NAD(P)_OxRdtase_dom_sf"/>
</dbReference>
<keyword evidence="1" id="KW-0560">Oxidoreductase</keyword>
<dbReference type="PANTHER" id="PTHR11732">
    <property type="entry name" value="ALDO/KETO REDUCTASE"/>
    <property type="match status" value="1"/>
</dbReference>
<evidence type="ECO:0000256" key="2">
    <source>
        <dbReference type="PIRSR" id="PIRSR000097-1"/>
    </source>
</evidence>
<dbReference type="SUPFAM" id="SSF51430">
    <property type="entry name" value="NAD(P)-linked oxidoreductase"/>
    <property type="match status" value="1"/>
</dbReference>
<name>A0A1F7ZU23_9EURO</name>
<dbReference type="OrthoDB" id="416253at2759"/>
<dbReference type="RefSeq" id="XP_022386292.1">
    <property type="nucleotide sequence ID" value="XM_022535097.1"/>
</dbReference>
<feature type="site" description="Lowers pKa of active site Tyr" evidence="4">
    <location>
        <position position="78"/>
    </location>
</feature>
<dbReference type="InterPro" id="IPR023210">
    <property type="entry name" value="NADP_OxRdtase_dom"/>
</dbReference>
<gene>
    <name evidence="6" type="ORF">ABOM_007968</name>
</gene>
<keyword evidence="7" id="KW-1185">Reference proteome</keyword>
<dbReference type="PIRSF" id="PIRSF000097">
    <property type="entry name" value="AKR"/>
    <property type="match status" value="1"/>
</dbReference>
<evidence type="ECO:0000313" key="6">
    <source>
        <dbReference type="EMBL" id="OGM42575.1"/>
    </source>
</evidence>
<dbReference type="Proteomes" id="UP000179179">
    <property type="component" value="Unassembled WGS sequence"/>
</dbReference>
<proteinExistence type="predicted"/>
<accession>A0A1F7ZU23</accession>
<comment type="caution">
    <text evidence="6">The sequence shown here is derived from an EMBL/GenBank/DDBJ whole genome shotgun (WGS) entry which is preliminary data.</text>
</comment>
<evidence type="ECO:0000259" key="5">
    <source>
        <dbReference type="Pfam" id="PF00248"/>
    </source>
</evidence>
<organism evidence="6 7">
    <name type="scientific">Aspergillus bombycis</name>
    <dbReference type="NCBI Taxonomy" id="109264"/>
    <lineage>
        <taxon>Eukaryota</taxon>
        <taxon>Fungi</taxon>
        <taxon>Dikarya</taxon>
        <taxon>Ascomycota</taxon>
        <taxon>Pezizomycotina</taxon>
        <taxon>Eurotiomycetes</taxon>
        <taxon>Eurotiomycetidae</taxon>
        <taxon>Eurotiales</taxon>
        <taxon>Aspergillaceae</taxon>
        <taxon>Aspergillus</taxon>
    </lineage>
</organism>
<dbReference type="GeneID" id="34451358"/>
<dbReference type="InterPro" id="IPR020471">
    <property type="entry name" value="AKR"/>
</dbReference>
<feature type="active site" description="Proton donor" evidence="2">
    <location>
        <position position="48"/>
    </location>
</feature>
<dbReference type="STRING" id="109264.A0A1F7ZU23"/>
<feature type="binding site" evidence="3">
    <location>
        <position position="111"/>
    </location>
    <ligand>
        <name>substrate</name>
    </ligand>
</feature>
<evidence type="ECO:0000256" key="4">
    <source>
        <dbReference type="PIRSR" id="PIRSR000097-3"/>
    </source>
</evidence>
<evidence type="ECO:0000313" key="7">
    <source>
        <dbReference type="Proteomes" id="UP000179179"/>
    </source>
</evidence>